<feature type="non-terminal residue" evidence="3">
    <location>
        <position position="1"/>
    </location>
</feature>
<evidence type="ECO:0000259" key="2">
    <source>
        <dbReference type="PROSITE" id="PS50994"/>
    </source>
</evidence>
<dbReference type="GO" id="GO:0003676">
    <property type="term" value="F:nucleic acid binding"/>
    <property type="evidence" value="ECO:0007669"/>
    <property type="project" value="InterPro"/>
</dbReference>
<dbReference type="Proteomes" id="UP000285301">
    <property type="component" value="Unassembled WGS sequence"/>
</dbReference>
<dbReference type="InterPro" id="IPR050951">
    <property type="entry name" value="Retrovirus_Pol_polyprotein"/>
</dbReference>
<keyword evidence="5" id="KW-1185">Reference proteome</keyword>
<proteinExistence type="predicted"/>
<feature type="region of interest" description="Disordered" evidence="1">
    <location>
        <begin position="227"/>
        <end position="266"/>
    </location>
</feature>
<evidence type="ECO:0000313" key="5">
    <source>
        <dbReference type="Proteomes" id="UP000285301"/>
    </source>
</evidence>
<comment type="caution">
    <text evidence="3">The sequence shown here is derived from an EMBL/GenBank/DDBJ whole genome shotgun (WGS) entry which is preliminary data.</text>
</comment>
<dbReference type="PANTHER" id="PTHR37984">
    <property type="entry name" value="PROTEIN CBG26694"/>
    <property type="match status" value="1"/>
</dbReference>
<dbReference type="AlphaFoldDB" id="A0A443Q6J9"/>
<dbReference type="PROSITE" id="PS50994">
    <property type="entry name" value="INTEGRASE"/>
    <property type="match status" value="1"/>
</dbReference>
<reference evidence="3 5" key="1">
    <citation type="journal article" date="2018" name="Gigascience">
        <title>Genomes of trombidid mites reveal novel predicted allergens and laterally-transferred genes associated with secondary metabolism.</title>
        <authorList>
            <person name="Dong X."/>
            <person name="Chaisiri K."/>
            <person name="Xia D."/>
            <person name="Armstrong S.D."/>
            <person name="Fang Y."/>
            <person name="Donnelly M.J."/>
            <person name="Kadowaki T."/>
            <person name="McGarry J.W."/>
            <person name="Darby A.C."/>
            <person name="Makepeace B.L."/>
        </authorList>
    </citation>
    <scope>NUCLEOTIDE SEQUENCE [LARGE SCALE GENOMIC DNA]</scope>
    <source>
        <strain evidence="3">UoL-WK</strain>
    </source>
</reference>
<reference evidence="3" key="2">
    <citation type="submission" date="2018-11" db="EMBL/GenBank/DDBJ databases">
        <title>Trombidioid mite genomics.</title>
        <authorList>
            <person name="Dong X."/>
        </authorList>
    </citation>
    <scope>NUCLEOTIDE SEQUENCE</scope>
    <source>
        <strain evidence="3">UoL-WK</strain>
    </source>
</reference>
<dbReference type="InterPro" id="IPR001584">
    <property type="entry name" value="Integrase_cat-core"/>
</dbReference>
<dbReference type="EMBL" id="NCKU01019932">
    <property type="protein sequence ID" value="RWR98661.1"/>
    <property type="molecule type" value="Genomic_DNA"/>
</dbReference>
<dbReference type="EMBL" id="NCKU01019933">
    <property type="protein sequence ID" value="RWR98660.1"/>
    <property type="molecule type" value="Genomic_DNA"/>
</dbReference>
<protein>
    <recommendedName>
        <fullName evidence="2">Integrase catalytic domain-containing protein</fullName>
    </recommendedName>
</protein>
<dbReference type="InterPro" id="IPR036397">
    <property type="entry name" value="RNaseH_sf"/>
</dbReference>
<feature type="compositionally biased region" description="Basic residues" evidence="1">
    <location>
        <begin position="233"/>
        <end position="243"/>
    </location>
</feature>
<dbReference type="SUPFAM" id="SSF53098">
    <property type="entry name" value="Ribonuclease H-like"/>
    <property type="match status" value="1"/>
</dbReference>
<dbReference type="PANTHER" id="PTHR37984:SF5">
    <property type="entry name" value="PROTEIN NYNRIN-LIKE"/>
    <property type="match status" value="1"/>
</dbReference>
<dbReference type="GO" id="GO:0015074">
    <property type="term" value="P:DNA integration"/>
    <property type="evidence" value="ECO:0007669"/>
    <property type="project" value="InterPro"/>
</dbReference>
<dbReference type="InterPro" id="IPR012337">
    <property type="entry name" value="RNaseH-like_sf"/>
</dbReference>
<dbReference type="OrthoDB" id="6496015at2759"/>
<evidence type="ECO:0000313" key="3">
    <source>
        <dbReference type="EMBL" id="RWR98660.1"/>
    </source>
</evidence>
<accession>A0A443Q6J9</accession>
<feature type="compositionally biased region" description="Basic residues" evidence="1">
    <location>
        <begin position="252"/>
        <end position="266"/>
    </location>
</feature>
<dbReference type="STRING" id="1965070.A0A443Q6J9"/>
<organism evidence="3 5">
    <name type="scientific">Dinothrombium tinctorium</name>
    <dbReference type="NCBI Taxonomy" id="1965070"/>
    <lineage>
        <taxon>Eukaryota</taxon>
        <taxon>Metazoa</taxon>
        <taxon>Ecdysozoa</taxon>
        <taxon>Arthropoda</taxon>
        <taxon>Chelicerata</taxon>
        <taxon>Arachnida</taxon>
        <taxon>Acari</taxon>
        <taxon>Acariformes</taxon>
        <taxon>Trombidiformes</taxon>
        <taxon>Prostigmata</taxon>
        <taxon>Anystina</taxon>
        <taxon>Parasitengona</taxon>
        <taxon>Trombidioidea</taxon>
        <taxon>Trombidiidae</taxon>
        <taxon>Dinothrombium</taxon>
    </lineage>
</organism>
<evidence type="ECO:0000256" key="1">
    <source>
        <dbReference type="SAM" id="MobiDB-lite"/>
    </source>
</evidence>
<sequence length="266" mass="30833">DLLKARNVPHRISSIYHPEANGQAERTIRTIKEILTAIVNQKKQKWEKYLPYATFAYNTAQQEATGFSPFQLVYGRDPVLPTDIMLGRRELIKYREQSDEELSLAHFKQMRDLAAKYLERSEIKKMKSLGKKQKSITFEKGQLVLSNIPIGAHKKGALEAPYHGPYRIIMRLNKNSYEVEQVNADENGHKFQGVVHVKYMKPYLLPSHILTEKNEVDEVEIQENITEIDSIPKPRKRGRPAKRKVPETKGTEKRKRGRPRKPCQFA</sequence>
<name>A0A443Q6J9_9ACAR</name>
<feature type="non-terminal residue" evidence="3">
    <location>
        <position position="266"/>
    </location>
</feature>
<evidence type="ECO:0000313" key="4">
    <source>
        <dbReference type="EMBL" id="RWR98661.1"/>
    </source>
</evidence>
<gene>
    <name evidence="4" type="ORF">B4U79_12539</name>
    <name evidence="3" type="ORF">B4U79_14727</name>
</gene>
<feature type="domain" description="Integrase catalytic" evidence="2">
    <location>
        <begin position="1"/>
        <end position="77"/>
    </location>
</feature>
<dbReference type="Gene3D" id="3.30.420.10">
    <property type="entry name" value="Ribonuclease H-like superfamily/Ribonuclease H"/>
    <property type="match status" value="1"/>
</dbReference>